<keyword evidence="3" id="KW-1185">Reference proteome</keyword>
<reference evidence="2" key="1">
    <citation type="submission" date="2022-11" db="EMBL/GenBank/DDBJ databases">
        <authorList>
            <person name="Hyden B.L."/>
            <person name="Feng K."/>
            <person name="Yates T."/>
            <person name="Jawdy S."/>
            <person name="Smart L.B."/>
            <person name="Muchero W."/>
        </authorList>
    </citation>
    <scope>NUCLEOTIDE SEQUENCE</scope>
    <source>
        <tissue evidence="2">Shoot tip</tissue>
    </source>
</reference>
<comment type="caution">
    <text evidence="2">The sequence shown here is derived from an EMBL/GenBank/DDBJ whole genome shotgun (WGS) entry which is preliminary data.</text>
</comment>
<name>A0A9Q0NVM1_SALVM</name>
<evidence type="ECO:0000313" key="3">
    <source>
        <dbReference type="Proteomes" id="UP001151529"/>
    </source>
</evidence>
<evidence type="ECO:0000313" key="2">
    <source>
        <dbReference type="EMBL" id="KAJ6676634.1"/>
    </source>
</evidence>
<keyword evidence="1" id="KW-0472">Membrane</keyword>
<gene>
    <name evidence="2" type="ORF">OIU85_009866</name>
</gene>
<protein>
    <submittedName>
        <fullName evidence="2">Uncharacterized protein</fullName>
    </submittedName>
</protein>
<accession>A0A9Q0NVM1</accession>
<dbReference type="EMBL" id="JAPFFL010000015">
    <property type="protein sequence ID" value="KAJ6676634.1"/>
    <property type="molecule type" value="Genomic_DNA"/>
</dbReference>
<reference evidence="2" key="2">
    <citation type="journal article" date="2023" name="Int. J. Mol. Sci.">
        <title>De Novo Assembly and Annotation of 11 Diverse Shrub Willow (Salix) Genomes Reveals Novel Gene Organization in Sex-Linked Regions.</title>
        <authorList>
            <person name="Hyden B."/>
            <person name="Feng K."/>
            <person name="Yates T.B."/>
            <person name="Jawdy S."/>
            <person name="Cereghino C."/>
            <person name="Smart L.B."/>
            <person name="Muchero W."/>
        </authorList>
    </citation>
    <scope>NUCLEOTIDE SEQUENCE [LARGE SCALE GENOMIC DNA]</scope>
    <source>
        <tissue evidence="2">Shoot tip</tissue>
    </source>
</reference>
<feature type="transmembrane region" description="Helical" evidence="1">
    <location>
        <begin position="80"/>
        <end position="99"/>
    </location>
</feature>
<proteinExistence type="predicted"/>
<dbReference type="AlphaFoldDB" id="A0A9Q0NVM1"/>
<sequence>MNSYSRRDKCKTLVSSAPAEQPIEKQPIVIVLARTVNLVVSNSSVGMTFQRAQKMREWSAKQFLRVPWLRIENRQTTKTCLGVVGLHLLECMAVVVVVLTCYTGERLE</sequence>
<dbReference type="Proteomes" id="UP001151529">
    <property type="component" value="Chromosome 15Z"/>
</dbReference>
<keyword evidence="1" id="KW-0812">Transmembrane</keyword>
<keyword evidence="1" id="KW-1133">Transmembrane helix</keyword>
<evidence type="ECO:0000256" key="1">
    <source>
        <dbReference type="SAM" id="Phobius"/>
    </source>
</evidence>
<organism evidence="2 3">
    <name type="scientific">Salix viminalis</name>
    <name type="common">Common osier</name>
    <name type="synonym">Basket willow</name>
    <dbReference type="NCBI Taxonomy" id="40686"/>
    <lineage>
        <taxon>Eukaryota</taxon>
        <taxon>Viridiplantae</taxon>
        <taxon>Streptophyta</taxon>
        <taxon>Embryophyta</taxon>
        <taxon>Tracheophyta</taxon>
        <taxon>Spermatophyta</taxon>
        <taxon>Magnoliopsida</taxon>
        <taxon>eudicotyledons</taxon>
        <taxon>Gunneridae</taxon>
        <taxon>Pentapetalae</taxon>
        <taxon>rosids</taxon>
        <taxon>fabids</taxon>
        <taxon>Malpighiales</taxon>
        <taxon>Salicaceae</taxon>
        <taxon>Saliceae</taxon>
        <taxon>Salix</taxon>
    </lineage>
</organism>